<dbReference type="EMBL" id="LJJC01000004">
    <property type="protein sequence ID" value="KQL55241.1"/>
    <property type="molecule type" value="Genomic_DNA"/>
</dbReference>
<evidence type="ECO:0000256" key="1">
    <source>
        <dbReference type="SAM" id="Phobius"/>
    </source>
</evidence>
<dbReference type="PATRIC" id="fig|157838.3.peg.4023"/>
<dbReference type="RefSeq" id="WP_055741039.1">
    <property type="nucleotide sequence ID" value="NZ_JAAIWL010000005.1"/>
</dbReference>
<dbReference type="Pfam" id="PF02557">
    <property type="entry name" value="VanY"/>
    <property type="match status" value="1"/>
</dbReference>
<dbReference type="Proteomes" id="UP000051888">
    <property type="component" value="Unassembled WGS sequence"/>
</dbReference>
<dbReference type="InterPro" id="IPR009045">
    <property type="entry name" value="Zn_M74/Hedgehog-like"/>
</dbReference>
<dbReference type="Gene3D" id="3.30.1380.10">
    <property type="match status" value="1"/>
</dbReference>
<evidence type="ECO:0000313" key="3">
    <source>
        <dbReference type="EMBL" id="KQL55241.1"/>
    </source>
</evidence>
<dbReference type="PANTHER" id="PTHR34385:SF1">
    <property type="entry name" value="PEPTIDOGLYCAN L-ALANYL-D-GLUTAMATE ENDOPEPTIDASE CWLK"/>
    <property type="match status" value="1"/>
</dbReference>
<accession>A0A0Q3TN99</accession>
<keyword evidence="1" id="KW-0472">Membrane</keyword>
<dbReference type="STRING" id="157838.AN964_18140"/>
<feature type="transmembrane region" description="Helical" evidence="1">
    <location>
        <begin position="6"/>
        <end position="24"/>
    </location>
</feature>
<dbReference type="OrthoDB" id="9792074at2"/>
<protein>
    <recommendedName>
        <fullName evidence="2">D-alanyl-D-alanine carboxypeptidase-like core domain-containing protein</fullName>
    </recommendedName>
</protein>
<organism evidence="3 4">
    <name type="scientific">Heyndrickxia shackletonii</name>
    <dbReference type="NCBI Taxonomy" id="157838"/>
    <lineage>
        <taxon>Bacteria</taxon>
        <taxon>Bacillati</taxon>
        <taxon>Bacillota</taxon>
        <taxon>Bacilli</taxon>
        <taxon>Bacillales</taxon>
        <taxon>Bacillaceae</taxon>
        <taxon>Heyndrickxia</taxon>
    </lineage>
</organism>
<dbReference type="InterPro" id="IPR003709">
    <property type="entry name" value="VanY-like_core_dom"/>
</dbReference>
<dbReference type="GO" id="GO:0006508">
    <property type="term" value="P:proteolysis"/>
    <property type="evidence" value="ECO:0007669"/>
    <property type="project" value="InterPro"/>
</dbReference>
<dbReference type="SUPFAM" id="SSF55166">
    <property type="entry name" value="Hedgehog/DD-peptidase"/>
    <property type="match status" value="1"/>
</dbReference>
<gene>
    <name evidence="3" type="ORF">AN964_18140</name>
</gene>
<keyword evidence="4" id="KW-1185">Reference proteome</keyword>
<sequence length="292" mass="33500">MKKWGFIFILIMCLVIFIMKWGPFDQDKRDSSYHNESIEKGSSNKEVEKSSFEQITITKIQVYRGNLLLVNSQYPVHKDSVKSDIVKLNNRKDLVNGFVLNGPIYLSEGIDQKFSEMVKDAEKVGVNHFIINSGYRGFDEQESLYKSMGSDYALPAGYSEHNLGLSLDVGSTQQKMEQAPEGKWIQENSWKYGFILRYPPDKADITGIHYEPWHIRYVGLPHSKIMYEKNFTLEEYLAYIKKHKEISTSVDGKEYTISYYPVSKNISIQIPKNHGVDISGNNVDGVIVTITK</sequence>
<dbReference type="Gene3D" id="3.30.200.180">
    <property type="match status" value="1"/>
</dbReference>
<evidence type="ECO:0000259" key="2">
    <source>
        <dbReference type="Pfam" id="PF02557"/>
    </source>
</evidence>
<name>A0A0Q3TN99_9BACI</name>
<keyword evidence="1" id="KW-0812">Transmembrane</keyword>
<dbReference type="PANTHER" id="PTHR34385">
    <property type="entry name" value="D-ALANYL-D-ALANINE CARBOXYPEPTIDASE"/>
    <property type="match status" value="1"/>
</dbReference>
<keyword evidence="1" id="KW-1133">Transmembrane helix</keyword>
<dbReference type="InterPro" id="IPR058193">
    <property type="entry name" value="VanY/YodJ_core_dom"/>
</dbReference>
<dbReference type="GO" id="GO:0008233">
    <property type="term" value="F:peptidase activity"/>
    <property type="evidence" value="ECO:0007669"/>
    <property type="project" value="InterPro"/>
</dbReference>
<dbReference type="CDD" id="cd14852">
    <property type="entry name" value="LD-carboxypeptidase"/>
    <property type="match status" value="1"/>
</dbReference>
<dbReference type="AlphaFoldDB" id="A0A0Q3TN99"/>
<proteinExistence type="predicted"/>
<comment type="caution">
    <text evidence="3">The sequence shown here is derived from an EMBL/GenBank/DDBJ whole genome shotgun (WGS) entry which is preliminary data.</text>
</comment>
<reference evidence="3 4" key="1">
    <citation type="submission" date="2015-09" db="EMBL/GenBank/DDBJ databases">
        <title>Genome sequencing project for genomic taxonomy and phylogenomics of Bacillus-like bacteria.</title>
        <authorList>
            <person name="Liu B."/>
            <person name="Wang J."/>
            <person name="Zhu Y."/>
            <person name="Liu G."/>
            <person name="Chen Q."/>
            <person name="Chen Z."/>
            <person name="Lan J."/>
            <person name="Che J."/>
            <person name="Ge C."/>
            <person name="Shi H."/>
            <person name="Pan Z."/>
            <person name="Liu X."/>
        </authorList>
    </citation>
    <scope>NUCLEOTIDE SEQUENCE [LARGE SCALE GENOMIC DNA]</scope>
    <source>
        <strain evidence="3 4">LMG 18435</strain>
    </source>
</reference>
<feature type="domain" description="D-alanyl-D-alanine carboxypeptidase-like core" evidence="2">
    <location>
        <begin position="105"/>
        <end position="219"/>
    </location>
</feature>
<dbReference type="InterPro" id="IPR052179">
    <property type="entry name" value="DD-CPase-like"/>
</dbReference>
<evidence type="ECO:0000313" key="4">
    <source>
        <dbReference type="Proteomes" id="UP000051888"/>
    </source>
</evidence>